<dbReference type="Pfam" id="PF13439">
    <property type="entry name" value="Glyco_transf_4"/>
    <property type="match status" value="1"/>
</dbReference>
<dbReference type="CDD" id="cd03801">
    <property type="entry name" value="GT4_PimA-like"/>
    <property type="match status" value="1"/>
</dbReference>
<reference evidence="3" key="1">
    <citation type="submission" date="2018-06" db="EMBL/GenBank/DDBJ databases">
        <title>Paenibacillus xerothermodurans sp. nov. an extremely dry heat resistant spore forming bacterium isolated from the soil of Cape Canaveral, Florida.</title>
        <authorList>
            <person name="Seuylemezian A."/>
            <person name="Kaur N."/>
            <person name="Patil P."/>
            <person name="Patil P."/>
            <person name="Mayilraj S."/>
            <person name="Vaishampayan P."/>
        </authorList>
    </citation>
    <scope>NUCLEOTIDE SEQUENCE [LARGE SCALE GENOMIC DNA]</scope>
    <source>
        <strain evidence="3">ATCC 27380</strain>
    </source>
</reference>
<dbReference type="PANTHER" id="PTHR45947">
    <property type="entry name" value="SULFOQUINOVOSYL TRANSFERASE SQD2"/>
    <property type="match status" value="1"/>
</dbReference>
<dbReference type="InterPro" id="IPR050194">
    <property type="entry name" value="Glycosyltransferase_grp1"/>
</dbReference>
<sequence length="364" mass="41096">MRILMVAPEQIPVPGSGSVEICILAIARRLAQKHEVTIVSRQSPHLSGTSRIGNVTIIRVPTGTEEKYTASVLEYIRDKTFDVIQVDNRPHCMAQVKSAAPHTPVVLFLHSLTFVPRRQKVADSLRHADLIIANSRSLKQNLSRMFPICRHVIRTVHLGVDLARFSTPTTQQKWRSKRTYKVRRSFTVLFAGRVIPRKGVNVLLDAMSIVRKVVPFARLLIAGRGSRSYVGSLKAHARRLRVPARFMGKIRHDNIHRIYRAADCFVCPSQRHEAFGLVNVEAMATGVPVIASNIGGIKEIVKHRQNGYLINDYRNPLKFALPIIELARNRRAAKKMGGAARRTALSRFSWRRTAAKLEKLYARF</sequence>
<accession>A0A2W1NBE2</accession>
<dbReference type="Pfam" id="PF00534">
    <property type="entry name" value="Glycos_transf_1"/>
    <property type="match status" value="1"/>
</dbReference>
<dbReference type="InterPro" id="IPR001296">
    <property type="entry name" value="Glyco_trans_1"/>
</dbReference>
<protein>
    <submittedName>
        <fullName evidence="3">Glycosyltransferase family 1 protein</fullName>
    </submittedName>
</protein>
<dbReference type="AlphaFoldDB" id="A0A2W1NBE2"/>
<evidence type="ECO:0000313" key="3">
    <source>
        <dbReference type="EMBL" id="PZE21737.1"/>
    </source>
</evidence>
<comment type="caution">
    <text evidence="3">The sequence shown here is derived from an EMBL/GenBank/DDBJ whole genome shotgun (WGS) entry which is preliminary data.</text>
</comment>
<dbReference type="Proteomes" id="UP000214746">
    <property type="component" value="Unassembled WGS sequence"/>
</dbReference>
<dbReference type="SUPFAM" id="SSF53756">
    <property type="entry name" value="UDP-Glycosyltransferase/glycogen phosphorylase"/>
    <property type="match status" value="1"/>
</dbReference>
<dbReference type="InterPro" id="IPR028098">
    <property type="entry name" value="Glyco_trans_4-like_N"/>
</dbReference>
<organism evidence="3 4">
    <name type="scientific">Paenibacillus xerothermodurans</name>
    <dbReference type="NCBI Taxonomy" id="1977292"/>
    <lineage>
        <taxon>Bacteria</taxon>
        <taxon>Bacillati</taxon>
        <taxon>Bacillota</taxon>
        <taxon>Bacilli</taxon>
        <taxon>Bacillales</taxon>
        <taxon>Paenibacillaceae</taxon>
        <taxon>Paenibacillus</taxon>
    </lineage>
</organism>
<keyword evidence="4" id="KW-1185">Reference proteome</keyword>
<name>A0A2W1NBE2_PAEXE</name>
<evidence type="ECO:0000259" key="1">
    <source>
        <dbReference type="Pfam" id="PF00534"/>
    </source>
</evidence>
<evidence type="ECO:0000259" key="2">
    <source>
        <dbReference type="Pfam" id="PF13439"/>
    </source>
</evidence>
<evidence type="ECO:0000313" key="4">
    <source>
        <dbReference type="Proteomes" id="UP000214746"/>
    </source>
</evidence>
<feature type="domain" description="Glycosyl transferase family 1" evidence="1">
    <location>
        <begin position="184"/>
        <end position="342"/>
    </location>
</feature>
<dbReference type="EMBL" id="NHRJ02000002">
    <property type="protein sequence ID" value="PZE21737.1"/>
    <property type="molecule type" value="Genomic_DNA"/>
</dbReference>
<feature type="domain" description="Glycosyltransferase subfamily 4-like N-terminal" evidence="2">
    <location>
        <begin position="19"/>
        <end position="164"/>
    </location>
</feature>
<proteinExistence type="predicted"/>
<dbReference type="GO" id="GO:0016757">
    <property type="term" value="F:glycosyltransferase activity"/>
    <property type="evidence" value="ECO:0007669"/>
    <property type="project" value="InterPro"/>
</dbReference>
<dbReference type="OrthoDB" id="139410at2"/>
<dbReference type="Gene3D" id="3.40.50.2000">
    <property type="entry name" value="Glycogen Phosphorylase B"/>
    <property type="match status" value="2"/>
</dbReference>
<gene>
    <name evidence="3" type="ORF">CBW46_004800</name>
</gene>
<dbReference type="PANTHER" id="PTHR45947:SF3">
    <property type="entry name" value="SULFOQUINOVOSYL TRANSFERASE SQD2"/>
    <property type="match status" value="1"/>
</dbReference>